<dbReference type="InterPro" id="IPR011611">
    <property type="entry name" value="PfkB_dom"/>
</dbReference>
<dbReference type="Gene3D" id="3.40.1190.20">
    <property type="match status" value="1"/>
</dbReference>
<keyword evidence="2" id="KW-0808">Transferase</keyword>
<feature type="domain" description="Carbohydrate kinase PfkB" evidence="6">
    <location>
        <begin position="6"/>
        <end position="298"/>
    </location>
</feature>
<dbReference type="AlphaFoldDB" id="A0A6L6PQW1"/>
<dbReference type="InterPro" id="IPR050306">
    <property type="entry name" value="PfkB_Carbo_kinase"/>
</dbReference>
<dbReference type="GO" id="GO:0005524">
    <property type="term" value="F:ATP binding"/>
    <property type="evidence" value="ECO:0007669"/>
    <property type="project" value="UniProtKB-KW"/>
</dbReference>
<keyword evidence="3" id="KW-0547">Nucleotide-binding</keyword>
<comment type="similarity">
    <text evidence="1">Belongs to the carbohydrate kinase PfkB family.</text>
</comment>
<dbReference type="OrthoDB" id="9795789at2"/>
<evidence type="ECO:0000256" key="1">
    <source>
        <dbReference type="ARBA" id="ARBA00010688"/>
    </source>
</evidence>
<evidence type="ECO:0000256" key="5">
    <source>
        <dbReference type="ARBA" id="ARBA00022840"/>
    </source>
</evidence>
<evidence type="ECO:0000256" key="4">
    <source>
        <dbReference type="ARBA" id="ARBA00022777"/>
    </source>
</evidence>
<evidence type="ECO:0000313" key="7">
    <source>
        <dbReference type="EMBL" id="MTV41506.1"/>
    </source>
</evidence>
<dbReference type="EMBL" id="WNKY01000058">
    <property type="protein sequence ID" value="MTV41506.1"/>
    <property type="molecule type" value="Genomic_DNA"/>
</dbReference>
<reference evidence="7 8" key="1">
    <citation type="submission" date="2019-11" db="EMBL/GenBank/DDBJ databases">
        <title>Type strains purchased from KCTC, JCM and DSMZ.</title>
        <authorList>
            <person name="Lu H."/>
        </authorList>
    </citation>
    <scope>NUCLEOTIDE SEQUENCE [LARGE SCALE GENOMIC DNA]</scope>
    <source>
        <strain evidence="7 8">KCTC 22382</strain>
    </source>
</reference>
<dbReference type="Proteomes" id="UP000475582">
    <property type="component" value="Unassembled WGS sequence"/>
</dbReference>
<sequence>MSKEFDVVALGEAMVEFNQALASEPLYRQGFGGDTSNAVIAASRQGARTAYLSRVGEDHFGRMLLDLWQAEGVNVSGVARDAQAPTGLYFVNHGPTGHAFSYLRAGSAASRMLPQTMDLSAAQRTRWFHVSGISQAISANACDTVFAAIDAARAAGAQVSYDPNLRLSLWPLARARATICATIALTDLFLPSLDEAVTLAGTDDVKAIFAWARAQGARAVVLKAGPSGAWYAEQGAEPQLAASRAVQAVDATGAGDCFDGSLLARLAAGDTLADAVRYANASAGLSTLGHGAVAPIPTAAQVRAALG</sequence>
<dbReference type="InterPro" id="IPR029056">
    <property type="entry name" value="Ribokinase-like"/>
</dbReference>
<evidence type="ECO:0000259" key="6">
    <source>
        <dbReference type="Pfam" id="PF00294"/>
    </source>
</evidence>
<comment type="caution">
    <text evidence="7">The sequence shown here is derived from an EMBL/GenBank/DDBJ whole genome shotgun (WGS) entry which is preliminary data.</text>
</comment>
<evidence type="ECO:0000313" key="8">
    <source>
        <dbReference type="Proteomes" id="UP000475582"/>
    </source>
</evidence>
<dbReference type="Pfam" id="PF00294">
    <property type="entry name" value="PfkB"/>
    <property type="match status" value="1"/>
</dbReference>
<keyword evidence="5" id="KW-0067">ATP-binding</keyword>
<accession>A0A6L6PQW1</accession>
<dbReference type="PANTHER" id="PTHR43085">
    <property type="entry name" value="HEXOKINASE FAMILY MEMBER"/>
    <property type="match status" value="1"/>
</dbReference>
<organism evidence="7 8">
    <name type="scientific">Duganella radicis</name>
    <dbReference type="NCBI Taxonomy" id="551988"/>
    <lineage>
        <taxon>Bacteria</taxon>
        <taxon>Pseudomonadati</taxon>
        <taxon>Pseudomonadota</taxon>
        <taxon>Betaproteobacteria</taxon>
        <taxon>Burkholderiales</taxon>
        <taxon>Oxalobacteraceae</taxon>
        <taxon>Telluria group</taxon>
        <taxon>Duganella</taxon>
    </lineage>
</organism>
<dbReference type="GO" id="GO:0016301">
    <property type="term" value="F:kinase activity"/>
    <property type="evidence" value="ECO:0007669"/>
    <property type="project" value="UniProtKB-KW"/>
</dbReference>
<dbReference type="PRINTS" id="PR00990">
    <property type="entry name" value="RIBOKINASE"/>
</dbReference>
<dbReference type="SUPFAM" id="SSF53613">
    <property type="entry name" value="Ribokinase-like"/>
    <property type="match status" value="1"/>
</dbReference>
<evidence type="ECO:0000256" key="2">
    <source>
        <dbReference type="ARBA" id="ARBA00022679"/>
    </source>
</evidence>
<dbReference type="PANTHER" id="PTHR43085:SF1">
    <property type="entry name" value="PSEUDOURIDINE KINASE-RELATED"/>
    <property type="match status" value="1"/>
</dbReference>
<gene>
    <name evidence="7" type="ORF">GM676_28530</name>
</gene>
<name>A0A6L6PQW1_9BURK</name>
<proteinExistence type="inferred from homology"/>
<keyword evidence="4 7" id="KW-0418">Kinase</keyword>
<evidence type="ECO:0000256" key="3">
    <source>
        <dbReference type="ARBA" id="ARBA00022741"/>
    </source>
</evidence>
<protein>
    <submittedName>
        <fullName evidence="7">Sugar kinase</fullName>
    </submittedName>
</protein>
<keyword evidence="8" id="KW-1185">Reference proteome</keyword>
<dbReference type="CDD" id="cd01166">
    <property type="entry name" value="KdgK"/>
    <property type="match status" value="1"/>
</dbReference>
<dbReference type="InterPro" id="IPR002139">
    <property type="entry name" value="Ribo/fructo_kinase"/>
</dbReference>
<dbReference type="RefSeq" id="WP_155467761.1">
    <property type="nucleotide sequence ID" value="NZ_WNKY01000058.1"/>
</dbReference>